<evidence type="ECO:0008006" key="3">
    <source>
        <dbReference type="Google" id="ProtNLM"/>
    </source>
</evidence>
<reference evidence="1" key="2">
    <citation type="submission" date="2021-03" db="UniProtKB">
        <authorList>
            <consortium name="EnsemblPlants"/>
        </authorList>
    </citation>
    <scope>IDENTIFICATION</scope>
</reference>
<organism evidence="1 2">
    <name type="scientific">Cannabis sativa</name>
    <name type="common">Hemp</name>
    <name type="synonym">Marijuana</name>
    <dbReference type="NCBI Taxonomy" id="3483"/>
    <lineage>
        <taxon>Eukaryota</taxon>
        <taxon>Viridiplantae</taxon>
        <taxon>Streptophyta</taxon>
        <taxon>Embryophyta</taxon>
        <taxon>Tracheophyta</taxon>
        <taxon>Spermatophyta</taxon>
        <taxon>Magnoliopsida</taxon>
        <taxon>eudicotyledons</taxon>
        <taxon>Gunneridae</taxon>
        <taxon>Pentapetalae</taxon>
        <taxon>rosids</taxon>
        <taxon>fabids</taxon>
        <taxon>Rosales</taxon>
        <taxon>Cannabaceae</taxon>
        <taxon>Cannabis</taxon>
    </lineage>
</organism>
<dbReference type="EMBL" id="UZAU01000370">
    <property type="status" value="NOT_ANNOTATED_CDS"/>
    <property type="molecule type" value="Genomic_DNA"/>
</dbReference>
<dbReference type="PANTHER" id="PTHR31286:SF167">
    <property type="entry name" value="OS09G0268800 PROTEIN"/>
    <property type="match status" value="1"/>
</dbReference>
<reference evidence="1" key="1">
    <citation type="submission" date="2018-11" db="EMBL/GenBank/DDBJ databases">
        <authorList>
            <person name="Grassa J C."/>
        </authorList>
    </citation>
    <scope>NUCLEOTIDE SEQUENCE [LARGE SCALE GENOMIC DNA]</scope>
</reference>
<name>A0A803PJ93_CANSA</name>
<evidence type="ECO:0000313" key="2">
    <source>
        <dbReference type="Proteomes" id="UP000596661"/>
    </source>
</evidence>
<sequence length="200" mass="22364">MGTPCRVVLHEALALEDEDDIPQLLLSASNQWEGAVRVAKILVSKICTSKTVVREHVIPLVGMLWKPKGTFEVESIKDNHILFRFGLESECHRVFIDGPWILDDNLIVLETPTEVGEYSNQNFNLKLGGMIGSMEEVDVNALLDCLGNFIRVCFFPDISKPLPRVIKATLLDGEVASIIAVCFECFPELCFNCGFWGIYC</sequence>
<dbReference type="AlphaFoldDB" id="A0A803PJ93"/>
<evidence type="ECO:0000313" key="1">
    <source>
        <dbReference type="EnsemblPlants" id="cds.evm.model.04.929"/>
    </source>
</evidence>
<dbReference type="InterPro" id="IPR040256">
    <property type="entry name" value="At4g02000-like"/>
</dbReference>
<dbReference type="Proteomes" id="UP000596661">
    <property type="component" value="Chromosome 4"/>
</dbReference>
<proteinExistence type="predicted"/>
<dbReference type="PANTHER" id="PTHR31286">
    <property type="entry name" value="GLYCINE-RICH CELL WALL STRUCTURAL PROTEIN 1.8-LIKE"/>
    <property type="match status" value="1"/>
</dbReference>
<dbReference type="EnsemblPlants" id="evm.model.04.929">
    <property type="protein sequence ID" value="cds.evm.model.04.929"/>
    <property type="gene ID" value="evm.TU.04.929"/>
</dbReference>
<protein>
    <recommendedName>
        <fullName evidence="3">DUF4283 domain-containing protein</fullName>
    </recommendedName>
</protein>
<keyword evidence="2" id="KW-1185">Reference proteome</keyword>
<dbReference type="Gramene" id="evm.model.04.929">
    <property type="protein sequence ID" value="cds.evm.model.04.929"/>
    <property type="gene ID" value="evm.TU.04.929"/>
</dbReference>
<accession>A0A803PJ93</accession>